<accession>A0ABD3JND5</accession>
<evidence type="ECO:0000313" key="3">
    <source>
        <dbReference type="Proteomes" id="UP001634007"/>
    </source>
</evidence>
<keyword evidence="3" id="KW-1185">Reference proteome</keyword>
<proteinExistence type="predicted"/>
<dbReference type="PANTHER" id="PTHR23354:SF74">
    <property type="entry name" value="TLD-DOMAIN CONTAINING NUCLEOLAR PROTEIN"/>
    <property type="match status" value="1"/>
</dbReference>
<dbReference type="Proteomes" id="UP001634007">
    <property type="component" value="Unassembled WGS sequence"/>
</dbReference>
<dbReference type="InterPro" id="IPR006571">
    <property type="entry name" value="TLDc_dom"/>
</dbReference>
<dbReference type="EMBL" id="JBJKBG010000008">
    <property type="protein sequence ID" value="KAL3726862.1"/>
    <property type="molecule type" value="Genomic_DNA"/>
</dbReference>
<protein>
    <recommendedName>
        <fullName evidence="1">TLDc domain-containing protein</fullName>
    </recommendedName>
</protein>
<comment type="caution">
    <text evidence="2">The sequence shown here is derived from an EMBL/GenBank/DDBJ whole genome shotgun (WGS) entry which is preliminary data.</text>
</comment>
<evidence type="ECO:0000259" key="1">
    <source>
        <dbReference type="Pfam" id="PF07534"/>
    </source>
</evidence>
<feature type="domain" description="TLDc" evidence="1">
    <location>
        <begin position="2"/>
        <end position="61"/>
    </location>
</feature>
<sequence>ANRYYYICMNDSLALGGGCNFALSLNGDMLSGNKWTCETFGSLCLAHNPKFELKNVELWGFTHSTCHTTRPEVATRPARAALL</sequence>
<feature type="non-terminal residue" evidence="2">
    <location>
        <position position="1"/>
    </location>
</feature>
<dbReference type="PANTHER" id="PTHR23354">
    <property type="entry name" value="NUCLEOLAR PROTEIN 7/ESTROGEN RECEPTOR COACTIVATOR-RELATED"/>
    <property type="match status" value="1"/>
</dbReference>
<reference evidence="2 3" key="1">
    <citation type="submission" date="2024-11" db="EMBL/GenBank/DDBJ databases">
        <title>Chromosome-level genome assembly of Eucalyptus globulus Labill. provides insights into its genome evolution.</title>
        <authorList>
            <person name="Li X."/>
        </authorList>
    </citation>
    <scope>NUCLEOTIDE SEQUENCE [LARGE SCALE GENOMIC DNA]</scope>
    <source>
        <strain evidence="2">CL2024</strain>
        <tissue evidence="2">Fresh tender leaves</tissue>
    </source>
</reference>
<evidence type="ECO:0000313" key="2">
    <source>
        <dbReference type="EMBL" id="KAL3726862.1"/>
    </source>
</evidence>
<dbReference type="Pfam" id="PF07534">
    <property type="entry name" value="TLD"/>
    <property type="match status" value="1"/>
</dbReference>
<gene>
    <name evidence="2" type="ORF">ACJRO7_031719</name>
</gene>
<dbReference type="AlphaFoldDB" id="A0ABD3JND5"/>
<organism evidence="2 3">
    <name type="scientific">Eucalyptus globulus</name>
    <name type="common">Tasmanian blue gum</name>
    <dbReference type="NCBI Taxonomy" id="34317"/>
    <lineage>
        <taxon>Eukaryota</taxon>
        <taxon>Viridiplantae</taxon>
        <taxon>Streptophyta</taxon>
        <taxon>Embryophyta</taxon>
        <taxon>Tracheophyta</taxon>
        <taxon>Spermatophyta</taxon>
        <taxon>Magnoliopsida</taxon>
        <taxon>eudicotyledons</taxon>
        <taxon>Gunneridae</taxon>
        <taxon>Pentapetalae</taxon>
        <taxon>rosids</taxon>
        <taxon>malvids</taxon>
        <taxon>Myrtales</taxon>
        <taxon>Myrtaceae</taxon>
        <taxon>Myrtoideae</taxon>
        <taxon>Eucalypteae</taxon>
        <taxon>Eucalyptus</taxon>
    </lineage>
</organism>
<name>A0ABD3JND5_EUCGL</name>